<keyword evidence="1" id="KW-0677">Repeat</keyword>
<dbReference type="GO" id="GO:0009451">
    <property type="term" value="P:RNA modification"/>
    <property type="evidence" value="ECO:0007669"/>
    <property type="project" value="InterPro"/>
</dbReference>
<dbReference type="InterPro" id="IPR011990">
    <property type="entry name" value="TPR-like_helical_dom_sf"/>
</dbReference>
<organism evidence="2 3">
    <name type="scientific">Fraxinus pennsylvanica</name>
    <dbReference type="NCBI Taxonomy" id="56036"/>
    <lineage>
        <taxon>Eukaryota</taxon>
        <taxon>Viridiplantae</taxon>
        <taxon>Streptophyta</taxon>
        <taxon>Embryophyta</taxon>
        <taxon>Tracheophyta</taxon>
        <taxon>Spermatophyta</taxon>
        <taxon>Magnoliopsida</taxon>
        <taxon>eudicotyledons</taxon>
        <taxon>Gunneridae</taxon>
        <taxon>Pentapetalae</taxon>
        <taxon>asterids</taxon>
        <taxon>lamiids</taxon>
        <taxon>Lamiales</taxon>
        <taxon>Oleaceae</taxon>
        <taxon>Oleeae</taxon>
        <taxon>Fraxinus</taxon>
    </lineage>
</organism>
<reference evidence="2" key="1">
    <citation type="submission" date="2023-05" db="EMBL/GenBank/DDBJ databases">
        <authorList>
            <person name="Huff M."/>
        </authorList>
    </citation>
    <scope>NUCLEOTIDE SEQUENCE</scope>
</reference>
<dbReference type="GO" id="GO:0003723">
    <property type="term" value="F:RNA binding"/>
    <property type="evidence" value="ECO:0007669"/>
    <property type="project" value="InterPro"/>
</dbReference>
<dbReference type="Pfam" id="PF01535">
    <property type="entry name" value="PPR"/>
    <property type="match status" value="1"/>
</dbReference>
<sequence>MPKKNIVSWISMISGYIQDGLASEALRLFDEMLSDDSEVKSNWVTVMSVLPACARSAALDWARKIHASAREKMYTEAGICEEVNHLRALLKSQGVKKNLDCSWIEINGKAHLFLRGDTSHSQSKEIYRLLEELPEKIKATGY</sequence>
<dbReference type="NCBIfam" id="TIGR00756">
    <property type="entry name" value="PPR"/>
    <property type="match status" value="1"/>
</dbReference>
<dbReference type="Gene3D" id="1.25.40.10">
    <property type="entry name" value="Tetratricopeptide repeat domain"/>
    <property type="match status" value="1"/>
</dbReference>
<protein>
    <recommendedName>
        <fullName evidence="4">Pentatricopeptide repeat-containing protein</fullName>
    </recommendedName>
</protein>
<proteinExistence type="predicted"/>
<evidence type="ECO:0008006" key="4">
    <source>
        <dbReference type="Google" id="ProtNLM"/>
    </source>
</evidence>
<dbReference type="PANTHER" id="PTHR47926:SF540">
    <property type="entry name" value="PENTATRICOPEPTIDE REPEAT-CONTAINING PROTEIN"/>
    <property type="match status" value="1"/>
</dbReference>
<accession>A0AAD1ZGX6</accession>
<name>A0AAD1ZGX6_9LAMI</name>
<dbReference type="PANTHER" id="PTHR47926">
    <property type="entry name" value="PENTATRICOPEPTIDE REPEAT-CONTAINING PROTEIN"/>
    <property type="match status" value="1"/>
</dbReference>
<dbReference type="EMBL" id="OU503043">
    <property type="protein sequence ID" value="CAI9766792.1"/>
    <property type="molecule type" value="Genomic_DNA"/>
</dbReference>
<evidence type="ECO:0000256" key="1">
    <source>
        <dbReference type="ARBA" id="ARBA00022737"/>
    </source>
</evidence>
<keyword evidence="3" id="KW-1185">Reference proteome</keyword>
<evidence type="ECO:0000313" key="3">
    <source>
        <dbReference type="Proteomes" id="UP000834106"/>
    </source>
</evidence>
<evidence type="ECO:0000313" key="2">
    <source>
        <dbReference type="EMBL" id="CAI9766792.1"/>
    </source>
</evidence>
<gene>
    <name evidence="2" type="ORF">FPE_LOCUS14222</name>
</gene>
<dbReference type="InterPro" id="IPR002885">
    <property type="entry name" value="PPR_rpt"/>
</dbReference>
<dbReference type="InterPro" id="IPR046960">
    <property type="entry name" value="PPR_At4g14850-like_plant"/>
</dbReference>
<dbReference type="Proteomes" id="UP000834106">
    <property type="component" value="Chromosome 8"/>
</dbReference>
<dbReference type="AlphaFoldDB" id="A0AAD1ZGX6"/>